<gene>
    <name evidence="2" type="ORF">Bca52824_023890</name>
</gene>
<sequence length="191" mass="21859">MLICFQLTDEVVRNLTQSSRKLKYLNLSRSPTIKDRFLRDLGHSCKETPLKSPRNCLILQPKEILELCNSLLKGNTTSIQHIDVSNNDGRRFYKPKFPVEKLKKERSDVTFAADFPLARSSSWIIKGYRVCDEWDEEDLREIEKMEAKNDGEKMEANNDGVHGDDSDDDNKDSSDGTGEDDSEDDIGCHFP</sequence>
<dbReference type="Gene3D" id="3.80.10.10">
    <property type="entry name" value="Ribonuclease Inhibitor"/>
    <property type="match status" value="1"/>
</dbReference>
<accession>A0A8X7VIL6</accession>
<comment type="caution">
    <text evidence="2">The sequence shown here is derived from an EMBL/GenBank/DDBJ whole genome shotgun (WGS) entry which is preliminary data.</text>
</comment>
<dbReference type="InterPro" id="IPR032675">
    <property type="entry name" value="LRR_dom_sf"/>
</dbReference>
<evidence type="ECO:0000313" key="2">
    <source>
        <dbReference type="EMBL" id="KAG2312333.1"/>
    </source>
</evidence>
<evidence type="ECO:0000313" key="3">
    <source>
        <dbReference type="Proteomes" id="UP000886595"/>
    </source>
</evidence>
<dbReference type="OrthoDB" id="1112993at2759"/>
<proteinExistence type="predicted"/>
<feature type="compositionally biased region" description="Basic and acidic residues" evidence="1">
    <location>
        <begin position="143"/>
        <end position="164"/>
    </location>
</feature>
<evidence type="ECO:0000256" key="1">
    <source>
        <dbReference type="SAM" id="MobiDB-lite"/>
    </source>
</evidence>
<feature type="region of interest" description="Disordered" evidence="1">
    <location>
        <begin position="143"/>
        <end position="191"/>
    </location>
</feature>
<name>A0A8X7VIL6_BRACI</name>
<reference evidence="2 3" key="1">
    <citation type="submission" date="2020-02" db="EMBL/GenBank/DDBJ databases">
        <authorList>
            <person name="Ma Q."/>
            <person name="Huang Y."/>
            <person name="Song X."/>
            <person name="Pei D."/>
        </authorList>
    </citation>
    <scope>NUCLEOTIDE SEQUENCE [LARGE SCALE GENOMIC DNA]</scope>
    <source>
        <strain evidence="2">Sxm20200214</strain>
        <tissue evidence="2">Leaf</tissue>
    </source>
</reference>
<dbReference type="Proteomes" id="UP000886595">
    <property type="component" value="Unassembled WGS sequence"/>
</dbReference>
<keyword evidence="3" id="KW-1185">Reference proteome</keyword>
<dbReference type="AlphaFoldDB" id="A0A8X7VIL6"/>
<protein>
    <submittedName>
        <fullName evidence="2">Uncharacterized protein</fullName>
    </submittedName>
</protein>
<organism evidence="2 3">
    <name type="scientific">Brassica carinata</name>
    <name type="common">Ethiopian mustard</name>
    <name type="synonym">Abyssinian cabbage</name>
    <dbReference type="NCBI Taxonomy" id="52824"/>
    <lineage>
        <taxon>Eukaryota</taxon>
        <taxon>Viridiplantae</taxon>
        <taxon>Streptophyta</taxon>
        <taxon>Embryophyta</taxon>
        <taxon>Tracheophyta</taxon>
        <taxon>Spermatophyta</taxon>
        <taxon>Magnoliopsida</taxon>
        <taxon>eudicotyledons</taxon>
        <taxon>Gunneridae</taxon>
        <taxon>Pentapetalae</taxon>
        <taxon>rosids</taxon>
        <taxon>malvids</taxon>
        <taxon>Brassicales</taxon>
        <taxon>Brassicaceae</taxon>
        <taxon>Brassiceae</taxon>
        <taxon>Brassica</taxon>
    </lineage>
</organism>
<dbReference type="EMBL" id="JAAMPC010000005">
    <property type="protein sequence ID" value="KAG2312333.1"/>
    <property type="molecule type" value="Genomic_DNA"/>
</dbReference>